<sequence length="200" mass="22449">MVERRRVTFPVIGDDEVLQKDTRVILNNQQLLTRNPSLQDEASIGGMASSMPKSETKRPDNFKPYKAKTSFSTQHRPLNSNHSGVSSYDKMPKKTSVDESKERAKRAAATLPKPPKQYVSPLERDKEDFTVRRSTSAILNKRPLVNDNPIQDMKKQGMSVSDAVSRSGGMRKSTPHGGAVNEKGSYFENKRKNIFDRGIV</sequence>
<organism evidence="2 3">
    <name type="scientific">Lactococcus allomyrinae</name>
    <dbReference type="NCBI Taxonomy" id="2419773"/>
    <lineage>
        <taxon>Bacteria</taxon>
        <taxon>Bacillati</taxon>
        <taxon>Bacillota</taxon>
        <taxon>Bacilli</taxon>
        <taxon>Lactobacillales</taxon>
        <taxon>Streptococcaceae</taxon>
        <taxon>Lactococcus</taxon>
    </lineage>
</organism>
<evidence type="ECO:0000313" key="3">
    <source>
        <dbReference type="Proteomes" id="UP000269374"/>
    </source>
</evidence>
<feature type="region of interest" description="Disordered" evidence="1">
    <location>
        <begin position="147"/>
        <end position="187"/>
    </location>
</feature>
<feature type="compositionally biased region" description="Polar residues" evidence="1">
    <location>
        <begin position="69"/>
        <end position="86"/>
    </location>
</feature>
<dbReference type="AlphaFoldDB" id="A0A387BBB6"/>
<dbReference type="EMBL" id="CP032627">
    <property type="protein sequence ID" value="AYG01063.1"/>
    <property type="molecule type" value="Genomic_DNA"/>
</dbReference>
<keyword evidence="3" id="KW-1185">Reference proteome</keyword>
<feature type="region of interest" description="Disordered" evidence="1">
    <location>
        <begin position="41"/>
        <end position="120"/>
    </location>
</feature>
<name>A0A387BBB6_9LACT</name>
<feature type="compositionally biased region" description="Basic and acidic residues" evidence="1">
    <location>
        <begin position="54"/>
        <end position="63"/>
    </location>
</feature>
<accession>A0A387BBB6</accession>
<proteinExistence type="predicted"/>
<dbReference type="OrthoDB" id="2243148at2"/>
<evidence type="ECO:0000256" key="1">
    <source>
        <dbReference type="SAM" id="MobiDB-lite"/>
    </source>
</evidence>
<gene>
    <name evidence="2" type="ORF">D7I46_08160</name>
</gene>
<evidence type="ECO:0000313" key="2">
    <source>
        <dbReference type="EMBL" id="AYG01063.1"/>
    </source>
</evidence>
<dbReference type="RefSeq" id="WP_120772446.1">
    <property type="nucleotide sequence ID" value="NZ_CP032627.1"/>
</dbReference>
<dbReference type="Proteomes" id="UP000269374">
    <property type="component" value="Chromosome"/>
</dbReference>
<protein>
    <submittedName>
        <fullName evidence="2">Uncharacterized protein</fullName>
    </submittedName>
</protein>
<feature type="compositionally biased region" description="Basic and acidic residues" evidence="1">
    <location>
        <begin position="90"/>
        <end position="102"/>
    </location>
</feature>
<reference evidence="2 3" key="1">
    <citation type="submission" date="2018-09" db="EMBL/GenBank/DDBJ databases">
        <title>Genome sequencing of strain 1JSPR-7.</title>
        <authorList>
            <person name="Heo J."/>
            <person name="Kim S.-J."/>
            <person name="Kwon S.-W."/>
        </authorList>
    </citation>
    <scope>NUCLEOTIDE SEQUENCE [LARGE SCALE GENOMIC DNA]</scope>
    <source>
        <strain evidence="2 3">1JSPR-7</strain>
    </source>
</reference>
<dbReference type="KEGG" id="lact:D7I46_08160"/>